<dbReference type="RefSeq" id="WP_281042806.1">
    <property type="nucleotide sequence ID" value="NZ_JARYGZ010000001.1"/>
</dbReference>
<evidence type="ECO:0000259" key="2">
    <source>
        <dbReference type="PROSITE" id="PS50405"/>
    </source>
</evidence>
<evidence type="ECO:0000259" key="1">
    <source>
        <dbReference type="PROSITE" id="PS50404"/>
    </source>
</evidence>
<dbReference type="Gene3D" id="3.40.30.10">
    <property type="entry name" value="Glutaredoxin"/>
    <property type="match status" value="1"/>
</dbReference>
<dbReference type="Pfam" id="PF13410">
    <property type="entry name" value="GST_C_2"/>
    <property type="match status" value="1"/>
</dbReference>
<dbReference type="InterPro" id="IPR004045">
    <property type="entry name" value="Glutathione_S-Trfase_N"/>
</dbReference>
<dbReference type="InterPro" id="IPR040079">
    <property type="entry name" value="Glutathione_S-Trfase"/>
</dbReference>
<dbReference type="Gene3D" id="1.20.1050.10">
    <property type="match status" value="1"/>
</dbReference>
<reference evidence="3" key="1">
    <citation type="submission" date="2023-04" db="EMBL/GenBank/DDBJ databases">
        <title>Sphingomonas sp. MAHUQ-71 isolated from rice field.</title>
        <authorList>
            <person name="Huq M.A."/>
        </authorList>
    </citation>
    <scope>NUCLEOTIDE SEQUENCE</scope>
    <source>
        <strain evidence="3">MAHUQ-71</strain>
    </source>
</reference>
<comment type="caution">
    <text evidence="3">The sequence shown here is derived from an EMBL/GenBank/DDBJ whole genome shotgun (WGS) entry which is preliminary data.</text>
</comment>
<dbReference type="Proteomes" id="UP001160625">
    <property type="component" value="Unassembled WGS sequence"/>
</dbReference>
<proteinExistence type="predicted"/>
<dbReference type="SUPFAM" id="SSF52833">
    <property type="entry name" value="Thioredoxin-like"/>
    <property type="match status" value="1"/>
</dbReference>
<dbReference type="PROSITE" id="PS50405">
    <property type="entry name" value="GST_CTER"/>
    <property type="match status" value="1"/>
</dbReference>
<dbReference type="PANTHER" id="PTHR43968">
    <property type="match status" value="1"/>
</dbReference>
<feature type="domain" description="GST C-terminal" evidence="2">
    <location>
        <begin position="86"/>
        <end position="205"/>
    </location>
</feature>
<dbReference type="SFLD" id="SFLDS00019">
    <property type="entry name" value="Glutathione_Transferase_(cytos"/>
    <property type="match status" value="1"/>
</dbReference>
<dbReference type="InterPro" id="IPR010987">
    <property type="entry name" value="Glutathione-S-Trfase_C-like"/>
</dbReference>
<dbReference type="PROSITE" id="PS50404">
    <property type="entry name" value="GST_NTER"/>
    <property type="match status" value="1"/>
</dbReference>
<evidence type="ECO:0000313" key="3">
    <source>
        <dbReference type="EMBL" id="MDH7637454.1"/>
    </source>
</evidence>
<protein>
    <submittedName>
        <fullName evidence="3">Glutathione S-transferase family protein</fullName>
    </submittedName>
</protein>
<keyword evidence="4" id="KW-1185">Reference proteome</keyword>
<evidence type="ECO:0000313" key="4">
    <source>
        <dbReference type="Proteomes" id="UP001160625"/>
    </source>
</evidence>
<dbReference type="SUPFAM" id="SSF47616">
    <property type="entry name" value="GST C-terminal domain-like"/>
    <property type="match status" value="1"/>
</dbReference>
<feature type="domain" description="GST N-terminal" evidence="1">
    <location>
        <begin position="1"/>
        <end position="81"/>
    </location>
</feature>
<dbReference type="PANTHER" id="PTHR43968:SF6">
    <property type="entry name" value="GLUTATHIONE S-TRANSFERASE OMEGA"/>
    <property type="match status" value="1"/>
</dbReference>
<dbReference type="InterPro" id="IPR036282">
    <property type="entry name" value="Glutathione-S-Trfase_C_sf"/>
</dbReference>
<organism evidence="3 4">
    <name type="scientific">Sphingomonas oryzagri</name>
    <dbReference type="NCBI Taxonomy" id="3042314"/>
    <lineage>
        <taxon>Bacteria</taxon>
        <taxon>Pseudomonadati</taxon>
        <taxon>Pseudomonadota</taxon>
        <taxon>Alphaproteobacteria</taxon>
        <taxon>Sphingomonadales</taxon>
        <taxon>Sphingomonadaceae</taxon>
        <taxon>Sphingomonas</taxon>
    </lineage>
</organism>
<dbReference type="Pfam" id="PF13417">
    <property type="entry name" value="GST_N_3"/>
    <property type="match status" value="1"/>
</dbReference>
<accession>A0ABT6MWM6</accession>
<dbReference type="EMBL" id="JARYGZ010000001">
    <property type="protein sequence ID" value="MDH7637454.1"/>
    <property type="molecule type" value="Genomic_DNA"/>
</dbReference>
<name>A0ABT6MWM6_9SPHN</name>
<gene>
    <name evidence="3" type="ORF">QGN17_01800</name>
</gene>
<dbReference type="SFLD" id="SFLDG00358">
    <property type="entry name" value="Main_(cytGST)"/>
    <property type="match status" value="1"/>
</dbReference>
<dbReference type="InterPro" id="IPR050983">
    <property type="entry name" value="GST_Omega/HSP26"/>
</dbReference>
<sequence length="205" mass="22257">MKLYNSIGPSPRIVRMAAAEKGIALDLVEIDIMGGECRRDPYMAEVNPLGALPALETDAGQIITEVLAIGEYFEELVPSPPLIGTTPEKRAEARMWARRIDLGFATPLTLGFRAAEGRPMFEPRLIVAPEEAAPSLKAMAFWTLDFLNRQCAARDYVAGATPTMGDILLLAFVDFAKAVGMDPIGERAWLAAWHARMSARPSAAA</sequence>
<dbReference type="InterPro" id="IPR036249">
    <property type="entry name" value="Thioredoxin-like_sf"/>
</dbReference>